<feature type="domain" description="HTH cro/C1-type" evidence="2">
    <location>
        <begin position="11"/>
        <end position="65"/>
    </location>
</feature>
<dbReference type="PANTHER" id="PTHR46558:SF11">
    <property type="entry name" value="HTH-TYPE TRANSCRIPTIONAL REGULATOR XRE"/>
    <property type="match status" value="1"/>
</dbReference>
<dbReference type="SMART" id="SM00530">
    <property type="entry name" value="HTH_XRE"/>
    <property type="match status" value="1"/>
</dbReference>
<dbReference type="PROSITE" id="PS50943">
    <property type="entry name" value="HTH_CROC1"/>
    <property type="match status" value="1"/>
</dbReference>
<comment type="caution">
    <text evidence="3">The sequence shown here is derived from an EMBL/GenBank/DDBJ whole genome shotgun (WGS) entry which is preliminary data.</text>
</comment>
<dbReference type="Pfam" id="PF01381">
    <property type="entry name" value="HTH_3"/>
    <property type="match status" value="1"/>
</dbReference>
<keyword evidence="1" id="KW-0238">DNA-binding</keyword>
<evidence type="ECO:0000256" key="1">
    <source>
        <dbReference type="ARBA" id="ARBA00023125"/>
    </source>
</evidence>
<name>A0A243W5N9_9BACT</name>
<dbReference type="RefSeq" id="WP_086597242.1">
    <property type="nucleotide sequence ID" value="NZ_MTSE01000040.1"/>
</dbReference>
<proteinExistence type="predicted"/>
<dbReference type="InterPro" id="IPR001387">
    <property type="entry name" value="Cro/C1-type_HTH"/>
</dbReference>
<dbReference type="OrthoDB" id="839492at2"/>
<evidence type="ECO:0000259" key="2">
    <source>
        <dbReference type="PROSITE" id="PS50943"/>
    </source>
</evidence>
<accession>A0A243W5N9</accession>
<dbReference type="InterPro" id="IPR010982">
    <property type="entry name" value="Lambda_DNA-bd_dom_sf"/>
</dbReference>
<dbReference type="Proteomes" id="UP000194873">
    <property type="component" value="Unassembled WGS sequence"/>
</dbReference>
<keyword evidence="4" id="KW-1185">Reference proteome</keyword>
<dbReference type="AlphaFoldDB" id="A0A243W5N9"/>
<gene>
    <name evidence="3" type="ORF">BXP70_27100</name>
</gene>
<dbReference type="PANTHER" id="PTHR46558">
    <property type="entry name" value="TRACRIPTIONAL REGULATORY PROTEIN-RELATED-RELATED"/>
    <property type="match status" value="1"/>
</dbReference>
<sequence length="234" mass="26221">MSKASDIGVLIKKLRTQASLTQQQLGDKVSVTKASISAYEKGKAQPSDQVLTLLAKEFDLSIDEFKIRLTDVTSQPNHIRNADFSPNMVAVELPFAASHLRASLLEHETSLAHIGDLDSVQLYVNTKEEVANYIDAIVIEAGEDNMEPLLHAGDKVIAWPVPESEWEQVYNQVCVVAYKDTVTIKAVRENELPTRGLLTLYAQNTTAGFLSVQRQQIKAIWRVEEFFERPKIRL</sequence>
<dbReference type="Gene3D" id="1.10.260.40">
    <property type="entry name" value="lambda repressor-like DNA-binding domains"/>
    <property type="match status" value="1"/>
</dbReference>
<reference evidence="3 4" key="1">
    <citation type="submission" date="2017-01" db="EMBL/GenBank/DDBJ databases">
        <title>A new Hymenobacter.</title>
        <authorList>
            <person name="Liang Y."/>
            <person name="Feng F."/>
        </authorList>
    </citation>
    <scope>NUCLEOTIDE SEQUENCE [LARGE SCALE GENOMIC DNA]</scope>
    <source>
        <strain evidence="3">MIMBbqt21</strain>
    </source>
</reference>
<organism evidence="3 4">
    <name type="scientific">Hymenobacter crusticola</name>
    <dbReference type="NCBI Taxonomy" id="1770526"/>
    <lineage>
        <taxon>Bacteria</taxon>
        <taxon>Pseudomonadati</taxon>
        <taxon>Bacteroidota</taxon>
        <taxon>Cytophagia</taxon>
        <taxon>Cytophagales</taxon>
        <taxon>Hymenobacteraceae</taxon>
        <taxon>Hymenobacter</taxon>
    </lineage>
</organism>
<evidence type="ECO:0000313" key="4">
    <source>
        <dbReference type="Proteomes" id="UP000194873"/>
    </source>
</evidence>
<protein>
    <recommendedName>
        <fullName evidence="2">HTH cro/C1-type domain-containing protein</fullName>
    </recommendedName>
</protein>
<dbReference type="SUPFAM" id="SSF47413">
    <property type="entry name" value="lambda repressor-like DNA-binding domains"/>
    <property type="match status" value="1"/>
</dbReference>
<evidence type="ECO:0000313" key="3">
    <source>
        <dbReference type="EMBL" id="OUJ68975.1"/>
    </source>
</evidence>
<dbReference type="EMBL" id="MTSE01000040">
    <property type="protein sequence ID" value="OUJ68975.1"/>
    <property type="molecule type" value="Genomic_DNA"/>
</dbReference>
<dbReference type="CDD" id="cd00093">
    <property type="entry name" value="HTH_XRE"/>
    <property type="match status" value="1"/>
</dbReference>
<dbReference type="GO" id="GO:0003677">
    <property type="term" value="F:DNA binding"/>
    <property type="evidence" value="ECO:0007669"/>
    <property type="project" value="UniProtKB-KW"/>
</dbReference>